<gene>
    <name evidence="2" type="ORF">CYNAS_LOCUS14701</name>
</gene>
<comment type="caution">
    <text evidence="2">The sequence shown here is derived from an EMBL/GenBank/DDBJ whole genome shotgun (WGS) entry which is preliminary data.</text>
</comment>
<keyword evidence="3" id="KW-1185">Reference proteome</keyword>
<protein>
    <submittedName>
        <fullName evidence="2">Uncharacterized protein</fullName>
    </submittedName>
</protein>
<dbReference type="Gene3D" id="1.10.510.10">
    <property type="entry name" value="Transferase(Phosphotransferase) domain 1"/>
    <property type="match status" value="1"/>
</dbReference>
<dbReference type="EMBL" id="CATQJL010000305">
    <property type="protein sequence ID" value="CAJ0602718.1"/>
    <property type="molecule type" value="Genomic_DNA"/>
</dbReference>
<dbReference type="AlphaFoldDB" id="A0AA36M9R6"/>
<proteinExistence type="predicted"/>
<sequence>MTRTCPASVIAGVACIHRHAVATFSAEAVLDPPSPCAFEDAEEIIPAADSYTSDYYFDPHHTTSSTFENCPSVDVQDRAKEEFNQFDTNNDPECIRVMWQSIEKTMEEIRLGSSKAALVTRKSMQKDGKKPAPTPIQAFKTVCLKELFAGCPKEYIHIMFYIDSLKYHDKPNYAVIRGLLRDALDSNALSEYPYDWEPAAAASKAKTPDKPPAEQNAKPQ</sequence>
<organism evidence="2 3">
    <name type="scientific">Cylicocyclus nassatus</name>
    <name type="common">Nematode worm</name>
    <dbReference type="NCBI Taxonomy" id="53992"/>
    <lineage>
        <taxon>Eukaryota</taxon>
        <taxon>Metazoa</taxon>
        <taxon>Ecdysozoa</taxon>
        <taxon>Nematoda</taxon>
        <taxon>Chromadorea</taxon>
        <taxon>Rhabditida</taxon>
        <taxon>Rhabditina</taxon>
        <taxon>Rhabditomorpha</taxon>
        <taxon>Strongyloidea</taxon>
        <taxon>Strongylidae</taxon>
        <taxon>Cylicocyclus</taxon>
    </lineage>
</organism>
<name>A0AA36M9R6_CYLNA</name>
<dbReference type="PROSITE" id="PS51257">
    <property type="entry name" value="PROKAR_LIPOPROTEIN"/>
    <property type="match status" value="1"/>
</dbReference>
<evidence type="ECO:0000313" key="2">
    <source>
        <dbReference type="EMBL" id="CAJ0602718.1"/>
    </source>
</evidence>
<evidence type="ECO:0000256" key="1">
    <source>
        <dbReference type="SAM" id="MobiDB-lite"/>
    </source>
</evidence>
<reference evidence="2" key="1">
    <citation type="submission" date="2023-07" db="EMBL/GenBank/DDBJ databases">
        <authorList>
            <consortium name="CYATHOMIX"/>
        </authorList>
    </citation>
    <scope>NUCLEOTIDE SEQUENCE</scope>
    <source>
        <strain evidence="2">N/A</strain>
    </source>
</reference>
<feature type="region of interest" description="Disordered" evidence="1">
    <location>
        <begin position="200"/>
        <end position="220"/>
    </location>
</feature>
<dbReference type="Proteomes" id="UP001176961">
    <property type="component" value="Unassembled WGS sequence"/>
</dbReference>
<accession>A0AA36M9R6</accession>
<evidence type="ECO:0000313" key="3">
    <source>
        <dbReference type="Proteomes" id="UP001176961"/>
    </source>
</evidence>